<protein>
    <submittedName>
        <fullName evidence="3">Fructosamine kinase family protein</fullName>
    </submittedName>
</protein>
<evidence type="ECO:0000256" key="1">
    <source>
        <dbReference type="ARBA" id="ARBA00009460"/>
    </source>
</evidence>
<gene>
    <name evidence="3" type="ORF">D6C00_08965</name>
</gene>
<comment type="similarity">
    <text evidence="1 2">Belongs to the fructosamine kinase family.</text>
</comment>
<dbReference type="Gene3D" id="3.30.200.20">
    <property type="entry name" value="Phosphorylase Kinase, domain 1"/>
    <property type="match status" value="1"/>
</dbReference>
<dbReference type="GO" id="GO:0016301">
    <property type="term" value="F:kinase activity"/>
    <property type="evidence" value="ECO:0007669"/>
    <property type="project" value="UniProtKB-UniRule"/>
</dbReference>
<dbReference type="Proteomes" id="UP000287798">
    <property type="component" value="Unassembled WGS sequence"/>
</dbReference>
<dbReference type="AlphaFoldDB" id="A0A426QJZ0"/>
<dbReference type="EMBL" id="QZMU01000001">
    <property type="protein sequence ID" value="RRQ22068.1"/>
    <property type="molecule type" value="Genomic_DNA"/>
</dbReference>
<dbReference type="InterPro" id="IPR011009">
    <property type="entry name" value="Kinase-like_dom_sf"/>
</dbReference>
<organism evidence="3 4">
    <name type="scientific">Thiohalobacter thiocyanaticus</name>
    <dbReference type="NCBI Taxonomy" id="585455"/>
    <lineage>
        <taxon>Bacteria</taxon>
        <taxon>Pseudomonadati</taxon>
        <taxon>Pseudomonadota</taxon>
        <taxon>Gammaproteobacteria</taxon>
        <taxon>Thiohalobacterales</taxon>
        <taxon>Thiohalobacteraceae</taxon>
        <taxon>Thiohalobacter</taxon>
    </lineage>
</organism>
<keyword evidence="2 3" id="KW-0418">Kinase</keyword>
<dbReference type="OrthoDB" id="5291879at2"/>
<sequence length="295" mass="32752">MSLWQQIQSDIREHTGVDVSDEVGRGVGGGCISQAFRVEGDDGSAFFVKTNRAELADMFEAEAEGLNEIVASRSVRAPAPVCHGVADGQCYLVLEHLEFGGGRGAAAELGERLAQMHRTTRDAFGWHRDNTIGSTPQINTPQDSDWIAFWREKRLGFQLELAERRGFGGRLRRVGEKLMERFPALFDDYTPAASLLHGDLWGGNHAVLKSGEPVIFDPAVYFGDREADIAMTELFGGFGRDFYSAYNAAWPLDTGYPVRRQLYNLYHILNHLNLFGGGYHGQAVHMTESLLAELR</sequence>
<keyword evidence="2" id="KW-0808">Transferase</keyword>
<evidence type="ECO:0000256" key="2">
    <source>
        <dbReference type="PIRNR" id="PIRNR006221"/>
    </source>
</evidence>
<dbReference type="InterPro" id="IPR016477">
    <property type="entry name" value="Fructo-/Ketosamine-3-kinase"/>
</dbReference>
<accession>A0A426QJZ0</accession>
<reference evidence="3 4" key="1">
    <citation type="journal article" date="2010" name="Int. J. Syst. Evol. Microbiol.">
        <title>Thiohalobacter thiocyanaticus gen. nov., sp. nov., a moderately halophilic, sulfur-oxidizing gammaproteobacterium from hypersaline lakes, that utilizes thiocyanate.</title>
        <authorList>
            <person name="Sorokin D.Y."/>
            <person name="Kovaleva O.L."/>
            <person name="Tourova T.P."/>
            <person name="Muyzer G."/>
        </authorList>
    </citation>
    <scope>NUCLEOTIDE SEQUENCE [LARGE SCALE GENOMIC DNA]</scope>
    <source>
        <strain evidence="3 4">Hrh1</strain>
    </source>
</reference>
<dbReference type="PANTHER" id="PTHR12149">
    <property type="entry name" value="FRUCTOSAMINE 3 KINASE-RELATED PROTEIN"/>
    <property type="match status" value="1"/>
</dbReference>
<dbReference type="RefSeq" id="WP_125181409.1">
    <property type="nucleotide sequence ID" value="NZ_QZMU01000001.1"/>
</dbReference>
<dbReference type="Gene3D" id="3.90.1200.10">
    <property type="match status" value="1"/>
</dbReference>
<dbReference type="Pfam" id="PF03881">
    <property type="entry name" value="Fructosamin_kin"/>
    <property type="match status" value="1"/>
</dbReference>
<evidence type="ECO:0000313" key="3">
    <source>
        <dbReference type="EMBL" id="RRQ22068.1"/>
    </source>
</evidence>
<proteinExistence type="inferred from homology"/>
<dbReference type="PANTHER" id="PTHR12149:SF8">
    <property type="entry name" value="PROTEIN-RIBULOSAMINE 3-KINASE"/>
    <property type="match status" value="1"/>
</dbReference>
<name>A0A426QJZ0_9GAMM</name>
<comment type="caution">
    <text evidence="3">The sequence shown here is derived from an EMBL/GenBank/DDBJ whole genome shotgun (WGS) entry which is preliminary data.</text>
</comment>
<evidence type="ECO:0000313" key="4">
    <source>
        <dbReference type="Proteomes" id="UP000287798"/>
    </source>
</evidence>
<dbReference type="SUPFAM" id="SSF56112">
    <property type="entry name" value="Protein kinase-like (PK-like)"/>
    <property type="match status" value="1"/>
</dbReference>
<dbReference type="PIRSF" id="PIRSF006221">
    <property type="entry name" value="Ketosamine-3-kinase"/>
    <property type="match status" value="1"/>
</dbReference>
<keyword evidence="4" id="KW-1185">Reference proteome</keyword>